<reference evidence="2" key="1">
    <citation type="submission" date="2021-12" db="EMBL/GenBank/DDBJ databases">
        <authorList>
            <person name="King R."/>
        </authorList>
    </citation>
    <scope>NUCLEOTIDE SEQUENCE</scope>
</reference>
<dbReference type="Proteomes" id="UP001152759">
    <property type="component" value="Chromosome 10"/>
</dbReference>
<evidence type="ECO:0000313" key="3">
    <source>
        <dbReference type="Proteomes" id="UP001152759"/>
    </source>
</evidence>
<name>A0A9P0A3I4_BEMTA</name>
<sequence length="430" mass="49039">MGAEIIKHCKLDTWSGSFIDGVFLLQSFHCEEWLLRRSSSLKTSSNGLQKARPNLRPRSRSPPKTRGSSPQKRVPSPSKVQGSNSAPPPSPYASPTRTFQYKPPNFGPIDWKSIPKLGLTPENWPENPLLRESPPRGSHNLAPLNRAPRRPVSPNVPSPKRTGLYDMDPRMIAYKRIQEELYALFVQKCPPSRKEFRELMTKADLAWREIRGLEDPTDSADFVERYSMKVGPRYNVPLTDNALWWSICIKQCNAIFGYIFVPPPPNTRKIKTEMAYFSAGELVQVTHGDVDPEVKPRETRPGNIEFECSCPTNPEFLALAKESKRFDEKVFAMFKKGNAALVEGFLRGVFEGTKFKVMSNFEVTVKLEEWFSYHEIQLRKDLTDKEFERVRGEFAGASGVKAEDDFWDGVGVVTEVRTRERRSGRKPKKN</sequence>
<keyword evidence="3" id="KW-1185">Reference proteome</keyword>
<protein>
    <submittedName>
        <fullName evidence="2">Uncharacterized protein</fullName>
    </submittedName>
</protein>
<accession>A0A9P0A3I4</accession>
<feature type="compositionally biased region" description="Low complexity" evidence="1">
    <location>
        <begin position="150"/>
        <end position="159"/>
    </location>
</feature>
<dbReference type="EMBL" id="OU963871">
    <property type="protein sequence ID" value="CAH0383285.1"/>
    <property type="molecule type" value="Genomic_DNA"/>
</dbReference>
<dbReference type="AlphaFoldDB" id="A0A9P0A3I4"/>
<feature type="region of interest" description="Disordered" evidence="1">
    <location>
        <begin position="125"/>
        <end position="164"/>
    </location>
</feature>
<gene>
    <name evidence="2" type="ORF">BEMITA_LOCUS2746</name>
</gene>
<feature type="compositionally biased region" description="Basic residues" evidence="1">
    <location>
        <begin position="53"/>
        <end position="63"/>
    </location>
</feature>
<proteinExistence type="predicted"/>
<feature type="region of interest" description="Disordered" evidence="1">
    <location>
        <begin position="41"/>
        <end position="99"/>
    </location>
</feature>
<organism evidence="2 3">
    <name type="scientific">Bemisia tabaci</name>
    <name type="common">Sweetpotato whitefly</name>
    <name type="synonym">Aleurodes tabaci</name>
    <dbReference type="NCBI Taxonomy" id="7038"/>
    <lineage>
        <taxon>Eukaryota</taxon>
        <taxon>Metazoa</taxon>
        <taxon>Ecdysozoa</taxon>
        <taxon>Arthropoda</taxon>
        <taxon>Hexapoda</taxon>
        <taxon>Insecta</taxon>
        <taxon>Pterygota</taxon>
        <taxon>Neoptera</taxon>
        <taxon>Paraneoptera</taxon>
        <taxon>Hemiptera</taxon>
        <taxon>Sternorrhyncha</taxon>
        <taxon>Aleyrodoidea</taxon>
        <taxon>Aleyrodidae</taxon>
        <taxon>Aleyrodinae</taxon>
        <taxon>Bemisia</taxon>
    </lineage>
</organism>
<evidence type="ECO:0000256" key="1">
    <source>
        <dbReference type="SAM" id="MobiDB-lite"/>
    </source>
</evidence>
<evidence type="ECO:0000313" key="2">
    <source>
        <dbReference type="EMBL" id="CAH0383285.1"/>
    </source>
</evidence>